<dbReference type="InterPro" id="IPR007272">
    <property type="entry name" value="Sulf_transp_TsuA/YedE"/>
</dbReference>
<keyword evidence="1" id="KW-1133">Transmembrane helix</keyword>
<keyword evidence="1" id="KW-0472">Membrane</keyword>
<feature type="transmembrane region" description="Helical" evidence="1">
    <location>
        <begin position="72"/>
        <end position="92"/>
    </location>
</feature>
<dbReference type="STRING" id="28885.EI16_04580"/>
<comment type="caution">
    <text evidence="2">The sequence shown here is derived from an EMBL/GenBank/DDBJ whole genome shotgun (WGS) entry which is preliminary data.</text>
</comment>
<evidence type="ECO:0000313" key="2">
    <source>
        <dbReference type="EMBL" id="KDN95583.1"/>
    </source>
</evidence>
<dbReference type="EMBL" id="JMIU01000001">
    <property type="protein sequence ID" value="KDN95583.1"/>
    <property type="molecule type" value="Genomic_DNA"/>
</dbReference>
<keyword evidence="1" id="KW-0812">Transmembrane</keyword>
<name>A0A066ZP42_HYDMR</name>
<feature type="transmembrane region" description="Helical" evidence="1">
    <location>
        <begin position="42"/>
        <end position="60"/>
    </location>
</feature>
<sequence>MEILLAIILGAAFGAVLQRIGATNPNHIIDMLKLTDMKLAKTIFMAIGLASIIVFTVNAISPQTVHFSVKAAYLGVLVGGMIFGIGFAVGGLCPGTSLSSAAEGRKDAVFFIIGGLLGSWLFAIAYEHIKTTDIYRTSLGGKSALAEGVFRHGHEYNAIFGFMSGTVTAVVIGIIFIIIAAKLPNALRKED</sequence>
<feature type="transmembrane region" description="Helical" evidence="1">
    <location>
        <begin position="159"/>
        <end position="181"/>
    </location>
</feature>
<reference evidence="2 3" key="1">
    <citation type="submission" date="2014-04" db="EMBL/GenBank/DDBJ databases">
        <title>Draft genome sequence of Hydrogenovibrio marinus MH-110, a model organism for aerobic H2 metabolism.</title>
        <authorList>
            <person name="Cha H.J."/>
            <person name="Jo B.H."/>
            <person name="Hwang B.H."/>
        </authorList>
    </citation>
    <scope>NUCLEOTIDE SEQUENCE [LARGE SCALE GENOMIC DNA]</scope>
    <source>
        <strain evidence="2 3">MH-110</strain>
    </source>
</reference>
<protein>
    <submittedName>
        <fullName evidence="2">Uncharacterized protein</fullName>
    </submittedName>
</protein>
<dbReference type="AlphaFoldDB" id="A0A066ZP42"/>
<dbReference type="RefSeq" id="WP_029909979.1">
    <property type="nucleotide sequence ID" value="NZ_AP020335.1"/>
</dbReference>
<evidence type="ECO:0000256" key="1">
    <source>
        <dbReference type="SAM" id="Phobius"/>
    </source>
</evidence>
<accession>A0A066ZP42</accession>
<dbReference type="Proteomes" id="UP000027341">
    <property type="component" value="Unassembled WGS sequence"/>
</dbReference>
<feature type="transmembrane region" description="Helical" evidence="1">
    <location>
        <begin position="108"/>
        <end position="126"/>
    </location>
</feature>
<gene>
    <name evidence="2" type="ORF">EI16_04580</name>
</gene>
<organism evidence="2 3">
    <name type="scientific">Hydrogenovibrio marinus</name>
    <dbReference type="NCBI Taxonomy" id="28885"/>
    <lineage>
        <taxon>Bacteria</taxon>
        <taxon>Pseudomonadati</taxon>
        <taxon>Pseudomonadota</taxon>
        <taxon>Gammaproteobacteria</taxon>
        <taxon>Thiotrichales</taxon>
        <taxon>Piscirickettsiaceae</taxon>
        <taxon>Hydrogenovibrio</taxon>
    </lineage>
</organism>
<keyword evidence="3" id="KW-1185">Reference proteome</keyword>
<dbReference type="Pfam" id="PF04143">
    <property type="entry name" value="Sulf_transp"/>
    <property type="match status" value="1"/>
</dbReference>
<evidence type="ECO:0000313" key="3">
    <source>
        <dbReference type="Proteomes" id="UP000027341"/>
    </source>
</evidence>
<proteinExistence type="predicted"/>